<dbReference type="InParanoid" id="A0A0D0E822"/>
<dbReference type="STRING" id="930991.A0A0D0E822"/>
<feature type="compositionally biased region" description="Polar residues" evidence="3">
    <location>
        <begin position="618"/>
        <end position="627"/>
    </location>
</feature>
<dbReference type="SUPFAM" id="SSF48452">
    <property type="entry name" value="TPR-like"/>
    <property type="match status" value="2"/>
</dbReference>
<dbReference type="PANTHER" id="PTHR22767:SF2">
    <property type="entry name" value="N(ALPHA)-ACETYLTRANSFERASE 15_16, ISOFORM A"/>
    <property type="match status" value="1"/>
</dbReference>
<feature type="compositionally biased region" description="Basic residues" evidence="3">
    <location>
        <begin position="604"/>
        <end position="613"/>
    </location>
</feature>
<dbReference type="InterPro" id="IPR019734">
    <property type="entry name" value="TPR_rpt"/>
</dbReference>
<proteinExistence type="predicted"/>
<keyword evidence="5" id="KW-1185">Reference proteome</keyword>
<evidence type="ECO:0000256" key="3">
    <source>
        <dbReference type="SAM" id="MobiDB-lite"/>
    </source>
</evidence>
<dbReference type="EMBL" id="KN825099">
    <property type="protein sequence ID" value="KIK94535.1"/>
    <property type="molecule type" value="Genomic_DNA"/>
</dbReference>
<sequence>MSAWSPKERKLYNELFQAYEQRHLSKGKKIADQILKKYPKHGETKCMKGLIMVHLGDRAAGITLVKEGMADSVDSHIGWHVWALIQKGEGNYEEALKSCTMALKKDKDNFNIIRETSVLQTHARHYDALVESRLNMLRLRPYARLHWVGVALAYKLSGNLAEANRVLEHIEAFLRNVTARDHEVGELVFFHVRVLEEMGELEQALTLLEHHIAQRYVVDRPPIKEFKAQLLGKLKSTADVDSTQKAEWEQTAEQSWQELIDQNCDNHDYYKGFLANAGVDFDNLTDESRAKALEILAQFSIKNPKANTPRRLALTVAQGDEFKELVTPYLEHALRKGIPSLFSDIKKLYTNLFKLRSIEDIVEGIRSRTSPDGTASPATSQDPTYYLWTLYFLAQHYSFLGRHELSLEILGTAVKHTPTLPELYMMKGRVLKRAGDPYGAVRALDDSRKLDAQDRFVNTKSGKYRLRVGMINEADEVLGMFTKKGTGARADLLEMQALHYLTEVGDAQQRLGKYNLALKMYYSIQRVFRTFREDQFEFHLYTLRRGMLGPYTAMLKWEDDLPSHRAYIHAAVSGARIWIMLHDDPLLGKALQPSEPSTDMSKKAQNKAKKAARKAVAETSQDTNDANLQKARLKQSEDKGIEPPPAKDEDPEGLKLVLAEDPLDRASKFLCALGQFGEDNIDVNVTSFDVAIRQNKYLKAAQALRRAHKRGPDHPEVHLRIVEFAIKVASLDDSVSMMVKSVVEESLAVMKPVEVTLEALNSQYLQLHSSSPLAVLASAKALRSLDASSDEVENLLFTVLADGVELRIQDALTILSYLEGMQSSRVDEFRIACQAKFPVSTVFKSAEDQAVLREQCILEEPNNDDEVEYFEYL</sequence>
<dbReference type="PIRSF" id="PIRSF000422">
    <property type="entry name" value="N-terminal-AcTrfase-A_aux_su"/>
    <property type="match status" value="1"/>
</dbReference>
<dbReference type="HOGENOM" id="CLU_006686_1_0_1"/>
<name>A0A0D0E822_9AGAM</name>
<evidence type="ECO:0000313" key="4">
    <source>
        <dbReference type="EMBL" id="KIK94535.1"/>
    </source>
</evidence>
<keyword evidence="2" id="KW-0802">TPR repeat</keyword>
<dbReference type="OrthoDB" id="10263032at2759"/>
<feature type="compositionally biased region" description="Basic and acidic residues" evidence="3">
    <location>
        <begin position="634"/>
        <end position="648"/>
    </location>
</feature>
<dbReference type="InterPro" id="IPR011990">
    <property type="entry name" value="TPR-like_helical_dom_sf"/>
</dbReference>
<evidence type="ECO:0000313" key="5">
    <source>
        <dbReference type="Proteomes" id="UP000054538"/>
    </source>
</evidence>
<dbReference type="InterPro" id="IPR021183">
    <property type="entry name" value="NatA_aux_su"/>
</dbReference>
<reference evidence="5" key="2">
    <citation type="submission" date="2015-01" db="EMBL/GenBank/DDBJ databases">
        <title>Evolutionary Origins and Diversification of the Mycorrhizal Mutualists.</title>
        <authorList>
            <consortium name="DOE Joint Genome Institute"/>
            <consortium name="Mycorrhizal Genomics Consortium"/>
            <person name="Kohler A."/>
            <person name="Kuo A."/>
            <person name="Nagy L.G."/>
            <person name="Floudas D."/>
            <person name="Copeland A."/>
            <person name="Barry K.W."/>
            <person name="Cichocki N."/>
            <person name="Veneault-Fourrey C."/>
            <person name="LaButti K."/>
            <person name="Lindquist E.A."/>
            <person name="Lipzen A."/>
            <person name="Lundell T."/>
            <person name="Morin E."/>
            <person name="Murat C."/>
            <person name="Riley R."/>
            <person name="Ohm R."/>
            <person name="Sun H."/>
            <person name="Tunlid A."/>
            <person name="Henrissat B."/>
            <person name="Grigoriev I.V."/>
            <person name="Hibbett D.S."/>
            <person name="Martin F."/>
        </authorList>
    </citation>
    <scope>NUCLEOTIDE SEQUENCE [LARGE SCALE GENOMIC DNA]</scope>
    <source>
        <strain evidence="5">Ve08.2h10</strain>
    </source>
</reference>
<organism evidence="4 5">
    <name type="scientific">Paxillus rubicundulus Ve08.2h10</name>
    <dbReference type="NCBI Taxonomy" id="930991"/>
    <lineage>
        <taxon>Eukaryota</taxon>
        <taxon>Fungi</taxon>
        <taxon>Dikarya</taxon>
        <taxon>Basidiomycota</taxon>
        <taxon>Agaricomycotina</taxon>
        <taxon>Agaricomycetes</taxon>
        <taxon>Agaricomycetidae</taxon>
        <taxon>Boletales</taxon>
        <taxon>Paxilineae</taxon>
        <taxon>Paxillaceae</taxon>
        <taxon>Paxillus</taxon>
    </lineage>
</organism>
<dbReference type="Pfam" id="PF12569">
    <property type="entry name" value="NatA_aux_su"/>
    <property type="match status" value="1"/>
</dbReference>
<protein>
    <submittedName>
        <fullName evidence="4">Uncharacterized protein</fullName>
    </submittedName>
</protein>
<dbReference type="PANTHER" id="PTHR22767">
    <property type="entry name" value="N-TERMINAL ACETYLTRANSFERASE-RELATED"/>
    <property type="match status" value="1"/>
</dbReference>
<dbReference type="Proteomes" id="UP000054538">
    <property type="component" value="Unassembled WGS sequence"/>
</dbReference>
<dbReference type="GO" id="GO:0031415">
    <property type="term" value="C:NatA complex"/>
    <property type="evidence" value="ECO:0007669"/>
    <property type="project" value="TreeGrafter"/>
</dbReference>
<keyword evidence="1" id="KW-0677">Repeat</keyword>
<dbReference type="SMART" id="SM00028">
    <property type="entry name" value="TPR"/>
    <property type="match status" value="4"/>
</dbReference>
<dbReference type="AlphaFoldDB" id="A0A0D0E822"/>
<reference evidence="4 5" key="1">
    <citation type="submission" date="2014-04" db="EMBL/GenBank/DDBJ databases">
        <authorList>
            <consortium name="DOE Joint Genome Institute"/>
            <person name="Kuo A."/>
            <person name="Kohler A."/>
            <person name="Jargeat P."/>
            <person name="Nagy L.G."/>
            <person name="Floudas D."/>
            <person name="Copeland A."/>
            <person name="Barry K.W."/>
            <person name="Cichocki N."/>
            <person name="Veneault-Fourrey C."/>
            <person name="LaButti K."/>
            <person name="Lindquist E.A."/>
            <person name="Lipzen A."/>
            <person name="Lundell T."/>
            <person name="Morin E."/>
            <person name="Murat C."/>
            <person name="Sun H."/>
            <person name="Tunlid A."/>
            <person name="Henrissat B."/>
            <person name="Grigoriev I.V."/>
            <person name="Hibbett D.S."/>
            <person name="Martin F."/>
            <person name="Nordberg H.P."/>
            <person name="Cantor M.N."/>
            <person name="Hua S.X."/>
        </authorList>
    </citation>
    <scope>NUCLEOTIDE SEQUENCE [LARGE SCALE GENOMIC DNA]</scope>
    <source>
        <strain evidence="4 5">Ve08.2h10</strain>
    </source>
</reference>
<feature type="region of interest" description="Disordered" evidence="3">
    <location>
        <begin position="590"/>
        <end position="653"/>
    </location>
</feature>
<dbReference type="FunCoup" id="A0A0D0E822">
    <property type="interactions" value="565"/>
</dbReference>
<dbReference type="Gene3D" id="1.25.40.1040">
    <property type="match status" value="1"/>
</dbReference>
<accession>A0A0D0E822</accession>
<dbReference type="Gene3D" id="1.25.40.1010">
    <property type="match status" value="1"/>
</dbReference>
<gene>
    <name evidence="4" type="ORF">PAXRUDRAFT_33461</name>
</gene>
<evidence type="ECO:0000256" key="1">
    <source>
        <dbReference type="ARBA" id="ARBA00022737"/>
    </source>
</evidence>
<evidence type="ECO:0000256" key="2">
    <source>
        <dbReference type="ARBA" id="ARBA00022803"/>
    </source>
</evidence>